<dbReference type="Gene3D" id="2.40.30.170">
    <property type="match status" value="1"/>
</dbReference>
<feature type="coiled-coil region" evidence="6">
    <location>
        <begin position="127"/>
        <end position="197"/>
    </location>
</feature>
<keyword evidence="4 7" id="KW-1133">Transmembrane helix</keyword>
<evidence type="ECO:0000313" key="8">
    <source>
        <dbReference type="EMBL" id="AXY67677.1"/>
    </source>
</evidence>
<dbReference type="AlphaFoldDB" id="A0A3B7MAN2"/>
<evidence type="ECO:0000256" key="4">
    <source>
        <dbReference type="ARBA" id="ARBA00022989"/>
    </source>
</evidence>
<name>A0A3B7MAN2_9CYAN</name>
<dbReference type="PANTHER" id="PTHR30386">
    <property type="entry name" value="MEMBRANE FUSION SUBUNIT OF EMRAB-TOLC MULTIDRUG EFFLUX PUMP"/>
    <property type="match status" value="1"/>
</dbReference>
<dbReference type="EMBL" id="CP032152">
    <property type="protein sequence ID" value="AXY67677.1"/>
    <property type="molecule type" value="Genomic_DNA"/>
</dbReference>
<evidence type="ECO:0000256" key="5">
    <source>
        <dbReference type="ARBA" id="ARBA00023136"/>
    </source>
</evidence>
<organism evidence="8 9">
    <name type="scientific">Thermosynechococcus sichuanensis E542</name>
    <dbReference type="NCBI Taxonomy" id="2016101"/>
    <lineage>
        <taxon>Bacteria</taxon>
        <taxon>Bacillati</taxon>
        <taxon>Cyanobacteriota</taxon>
        <taxon>Cyanophyceae</taxon>
        <taxon>Acaryochloridales</taxon>
        <taxon>Thermosynechococcaceae</taxon>
        <taxon>Thermosynechococcus</taxon>
        <taxon>Thermosynechococcus sichuanensis</taxon>
    </lineage>
</organism>
<feature type="transmembrane region" description="Helical" evidence="7">
    <location>
        <begin position="39"/>
        <end position="61"/>
    </location>
</feature>
<evidence type="ECO:0000256" key="1">
    <source>
        <dbReference type="ARBA" id="ARBA00004167"/>
    </source>
</evidence>
<protein>
    <submittedName>
        <fullName evidence="8">HlyD family efflux transporter periplasmic adaptor subunit</fullName>
    </submittedName>
</protein>
<dbReference type="KEGG" id="tsq:D3A95_04640"/>
<sequence>MKKPASASVSNLSQVSPLTEIKNQDQVVPTQQLKLRRSLLANLLVFVAGCGILAFAGWFLYRHLTTVRSRDAVINGVIVNVRAPEEGTLEELKARVGEFIEPTDTPLALIENDYVSQGNAREVEKWLERRQGELEAAQAKLAQLQELLASAQRDERNQQVLEVEQTQRQVAAAQAKLAAAKANLADAKARYQLAKINYRRFSQLAQQGAVPQAQADAALTELQQSQAQVAARQRDVEAAARTVEALKADARAAELGLTLRHTRSNYDPRLRLQELQIQIGEQQAIVKGLQREIAAQQRQVAQAQREVAQRKVVKVAAPIAGYVWRVDARPGMFLGKGDQILQLLDCQRRWLDVFVDEQSLRLIHPGTRAKIELYGGKGKVLQGTVSNIRSGLGRLNPGDDQVIPIPENYPRQSQVRVELDADQDWGEGNFCYVGYTARVTFQILP</sequence>
<reference evidence="9" key="1">
    <citation type="submission" date="2018-09" db="EMBL/GenBank/DDBJ databases">
        <title>Complete genome sequence of thermophilic cyanobacteria strain Thermosynechococcus elongatus PKUAC-SCTE542.</title>
        <authorList>
            <person name="Liang Y."/>
            <person name="Tang J."/>
            <person name="Daroch M."/>
        </authorList>
    </citation>
    <scope>NUCLEOTIDE SEQUENCE [LARGE SCALE GENOMIC DNA]</scope>
    <source>
        <strain evidence="9">E542</strain>
    </source>
</reference>
<accession>A0A3B7MAN2</accession>
<evidence type="ECO:0000256" key="2">
    <source>
        <dbReference type="ARBA" id="ARBA00009477"/>
    </source>
</evidence>
<evidence type="ECO:0000313" key="9">
    <source>
        <dbReference type="Proteomes" id="UP000261812"/>
    </source>
</evidence>
<evidence type="ECO:0000256" key="7">
    <source>
        <dbReference type="SAM" id="Phobius"/>
    </source>
</evidence>
<keyword evidence="3 7" id="KW-0812">Transmembrane</keyword>
<keyword evidence="9" id="KW-1185">Reference proteome</keyword>
<gene>
    <name evidence="8" type="ORF">D3A95_04640</name>
</gene>
<comment type="subcellular location">
    <subcellularLocation>
        <location evidence="1">Membrane</location>
        <topology evidence="1">Single-pass membrane protein</topology>
    </subcellularLocation>
</comment>
<evidence type="ECO:0000256" key="3">
    <source>
        <dbReference type="ARBA" id="ARBA00022692"/>
    </source>
</evidence>
<keyword evidence="5 7" id="KW-0472">Membrane</keyword>
<proteinExistence type="inferred from homology"/>
<keyword evidence="6" id="KW-0175">Coiled coil</keyword>
<dbReference type="RefSeq" id="WP_181496472.1">
    <property type="nucleotide sequence ID" value="NZ_CP032152.1"/>
</dbReference>
<dbReference type="PANTHER" id="PTHR30386:SF26">
    <property type="entry name" value="TRANSPORT PROTEIN COMB"/>
    <property type="match status" value="1"/>
</dbReference>
<dbReference type="GO" id="GO:0016020">
    <property type="term" value="C:membrane"/>
    <property type="evidence" value="ECO:0007669"/>
    <property type="project" value="UniProtKB-SubCell"/>
</dbReference>
<dbReference type="Gene3D" id="1.10.287.470">
    <property type="entry name" value="Helix hairpin bin"/>
    <property type="match status" value="1"/>
</dbReference>
<dbReference type="InterPro" id="IPR050739">
    <property type="entry name" value="MFP"/>
</dbReference>
<evidence type="ECO:0000256" key="6">
    <source>
        <dbReference type="SAM" id="Coils"/>
    </source>
</evidence>
<feature type="coiled-coil region" evidence="6">
    <location>
        <begin position="272"/>
        <end position="311"/>
    </location>
</feature>
<comment type="similarity">
    <text evidence="2">Belongs to the membrane fusion protein (MFP) (TC 8.A.1) family.</text>
</comment>
<dbReference type="Proteomes" id="UP000261812">
    <property type="component" value="Chromosome"/>
</dbReference>